<dbReference type="PROSITE" id="PS51891">
    <property type="entry name" value="CENP_V_GFA"/>
    <property type="match status" value="1"/>
</dbReference>
<accession>A0ABP9SE01</accession>
<protein>
    <submittedName>
        <fullName evidence="6">GFA family protein</fullName>
    </submittedName>
</protein>
<evidence type="ECO:0000256" key="4">
    <source>
        <dbReference type="ARBA" id="ARBA00023239"/>
    </source>
</evidence>
<dbReference type="InterPro" id="IPR011057">
    <property type="entry name" value="Mss4-like_sf"/>
</dbReference>
<dbReference type="Proteomes" id="UP001501600">
    <property type="component" value="Unassembled WGS sequence"/>
</dbReference>
<organism evidence="6 7">
    <name type="scientific">Ferrimonas gelatinilytica</name>
    <dbReference type="NCBI Taxonomy" id="1255257"/>
    <lineage>
        <taxon>Bacteria</taxon>
        <taxon>Pseudomonadati</taxon>
        <taxon>Pseudomonadota</taxon>
        <taxon>Gammaproteobacteria</taxon>
        <taxon>Alteromonadales</taxon>
        <taxon>Ferrimonadaceae</taxon>
        <taxon>Ferrimonas</taxon>
    </lineage>
</organism>
<evidence type="ECO:0000313" key="7">
    <source>
        <dbReference type="Proteomes" id="UP001501600"/>
    </source>
</evidence>
<evidence type="ECO:0000259" key="5">
    <source>
        <dbReference type="PROSITE" id="PS51891"/>
    </source>
</evidence>
<dbReference type="Pfam" id="PF04828">
    <property type="entry name" value="GFA"/>
    <property type="match status" value="1"/>
</dbReference>
<evidence type="ECO:0000256" key="2">
    <source>
        <dbReference type="ARBA" id="ARBA00022723"/>
    </source>
</evidence>
<keyword evidence="3" id="KW-0862">Zinc</keyword>
<dbReference type="EMBL" id="BAABLF010000030">
    <property type="protein sequence ID" value="GAA5194739.1"/>
    <property type="molecule type" value="Genomic_DNA"/>
</dbReference>
<dbReference type="PANTHER" id="PTHR33337:SF40">
    <property type="entry name" value="CENP-V_GFA DOMAIN-CONTAINING PROTEIN-RELATED"/>
    <property type="match status" value="1"/>
</dbReference>
<sequence length="147" mass="16175">MTTVTRGSCLCGEVTYELRGHIGLFQYCHCSRCRKFTGSAHASNLFVQPEQLVWLSGESLVRRFEPQTSKHFATAFCQQCGSSLPWLSKSGKAMVVPAGSLDADPGIRPLQSIHFASRAPWYVSPDALPAYDRLPTKKPDAKSKGKV</sequence>
<dbReference type="RefSeq" id="WP_345317832.1">
    <property type="nucleotide sequence ID" value="NZ_BAABLF010000030.1"/>
</dbReference>
<comment type="caution">
    <text evidence="6">The sequence shown here is derived from an EMBL/GenBank/DDBJ whole genome shotgun (WGS) entry which is preliminary data.</text>
</comment>
<dbReference type="PANTHER" id="PTHR33337">
    <property type="entry name" value="GFA DOMAIN-CONTAINING PROTEIN"/>
    <property type="match status" value="1"/>
</dbReference>
<proteinExistence type="inferred from homology"/>
<name>A0ABP9SE01_9GAMM</name>
<evidence type="ECO:0000256" key="1">
    <source>
        <dbReference type="ARBA" id="ARBA00005495"/>
    </source>
</evidence>
<dbReference type="InterPro" id="IPR006913">
    <property type="entry name" value="CENP-V/GFA"/>
</dbReference>
<feature type="domain" description="CENP-V/GFA" evidence="5">
    <location>
        <begin position="5"/>
        <end position="111"/>
    </location>
</feature>
<keyword evidence="7" id="KW-1185">Reference proteome</keyword>
<dbReference type="SUPFAM" id="SSF51316">
    <property type="entry name" value="Mss4-like"/>
    <property type="match status" value="1"/>
</dbReference>
<keyword evidence="2" id="KW-0479">Metal-binding</keyword>
<comment type="similarity">
    <text evidence="1">Belongs to the Gfa family.</text>
</comment>
<dbReference type="Gene3D" id="3.90.1590.10">
    <property type="entry name" value="glutathione-dependent formaldehyde- activating enzyme (gfa)"/>
    <property type="match status" value="1"/>
</dbReference>
<reference evidence="7" key="1">
    <citation type="journal article" date="2019" name="Int. J. Syst. Evol. Microbiol.">
        <title>The Global Catalogue of Microorganisms (GCM) 10K type strain sequencing project: providing services to taxonomists for standard genome sequencing and annotation.</title>
        <authorList>
            <consortium name="The Broad Institute Genomics Platform"/>
            <consortium name="The Broad Institute Genome Sequencing Center for Infectious Disease"/>
            <person name="Wu L."/>
            <person name="Ma J."/>
        </authorList>
    </citation>
    <scope>NUCLEOTIDE SEQUENCE [LARGE SCALE GENOMIC DNA]</scope>
    <source>
        <strain evidence="7">JCM 18720</strain>
    </source>
</reference>
<gene>
    <name evidence="6" type="ORF">GCM10025772_28360</name>
</gene>
<evidence type="ECO:0000256" key="3">
    <source>
        <dbReference type="ARBA" id="ARBA00022833"/>
    </source>
</evidence>
<keyword evidence="4" id="KW-0456">Lyase</keyword>
<evidence type="ECO:0000313" key="6">
    <source>
        <dbReference type="EMBL" id="GAA5194739.1"/>
    </source>
</evidence>